<reference evidence="2 3" key="1">
    <citation type="journal article" date="2005" name="Nature">
        <title>The map-based sequence of the rice genome.</title>
        <authorList>
            <consortium name="International rice genome sequencing project (IRGSP)"/>
            <person name="Matsumoto T."/>
            <person name="Wu J."/>
            <person name="Kanamori H."/>
            <person name="Katayose Y."/>
            <person name="Fujisawa M."/>
            <person name="Namiki N."/>
            <person name="Mizuno H."/>
            <person name="Yamamoto K."/>
            <person name="Antonio B.A."/>
            <person name="Baba T."/>
            <person name="Sakata K."/>
            <person name="Nagamura Y."/>
            <person name="Aoki H."/>
            <person name="Arikawa K."/>
            <person name="Arita K."/>
            <person name="Bito T."/>
            <person name="Chiden Y."/>
            <person name="Fujitsuka N."/>
            <person name="Fukunaka R."/>
            <person name="Hamada M."/>
            <person name="Harada C."/>
            <person name="Hayashi A."/>
            <person name="Hijishita S."/>
            <person name="Honda M."/>
            <person name="Hosokawa S."/>
            <person name="Ichikawa Y."/>
            <person name="Idonuma A."/>
            <person name="Iijima M."/>
            <person name="Ikeda M."/>
            <person name="Ikeno M."/>
            <person name="Ito K."/>
            <person name="Ito S."/>
            <person name="Ito T."/>
            <person name="Ito Y."/>
            <person name="Ito Y."/>
            <person name="Iwabuchi A."/>
            <person name="Kamiya K."/>
            <person name="Karasawa W."/>
            <person name="Kurita K."/>
            <person name="Katagiri S."/>
            <person name="Kikuta A."/>
            <person name="Kobayashi H."/>
            <person name="Kobayashi N."/>
            <person name="Machita K."/>
            <person name="Maehara T."/>
            <person name="Masukawa M."/>
            <person name="Mizubayashi T."/>
            <person name="Mukai Y."/>
            <person name="Nagasaki H."/>
            <person name="Nagata Y."/>
            <person name="Naito S."/>
            <person name="Nakashima M."/>
            <person name="Nakama Y."/>
            <person name="Nakamichi Y."/>
            <person name="Nakamura M."/>
            <person name="Meguro A."/>
            <person name="Negishi M."/>
            <person name="Ohta I."/>
            <person name="Ohta T."/>
            <person name="Okamoto M."/>
            <person name="Ono N."/>
            <person name="Saji S."/>
            <person name="Sakaguchi M."/>
            <person name="Sakai K."/>
            <person name="Shibata M."/>
            <person name="Shimokawa T."/>
            <person name="Song J."/>
            <person name="Takazaki Y."/>
            <person name="Terasawa K."/>
            <person name="Tsugane M."/>
            <person name="Tsuji K."/>
            <person name="Ueda S."/>
            <person name="Waki K."/>
            <person name="Yamagata H."/>
            <person name="Yamamoto M."/>
            <person name="Yamamoto S."/>
            <person name="Yamane H."/>
            <person name="Yoshiki S."/>
            <person name="Yoshihara R."/>
            <person name="Yukawa K."/>
            <person name="Zhong H."/>
            <person name="Yano M."/>
            <person name="Yuan Q."/>
            <person name="Ouyang S."/>
            <person name="Liu J."/>
            <person name="Jones K.M."/>
            <person name="Gansberger K."/>
            <person name="Moffat K."/>
            <person name="Hill J."/>
            <person name="Bera J."/>
            <person name="Fadrosh D."/>
            <person name="Jin S."/>
            <person name="Johri S."/>
            <person name="Kim M."/>
            <person name="Overton L."/>
            <person name="Reardon M."/>
            <person name="Tsitrin T."/>
            <person name="Vuong H."/>
            <person name="Weaver B."/>
            <person name="Ciecko A."/>
            <person name="Tallon L."/>
            <person name="Jackson J."/>
            <person name="Pai G."/>
            <person name="Aken S.V."/>
            <person name="Utterback T."/>
            <person name="Reidmuller S."/>
            <person name="Feldblyum T."/>
            <person name="Hsiao J."/>
            <person name="Zismann V."/>
            <person name="Iobst S."/>
            <person name="de Vazeille A.R."/>
            <person name="Buell C.R."/>
            <person name="Ying K."/>
            <person name="Li Y."/>
            <person name="Lu T."/>
            <person name="Huang Y."/>
            <person name="Zhao Q."/>
            <person name="Feng Q."/>
            <person name="Zhang L."/>
            <person name="Zhu J."/>
            <person name="Weng Q."/>
            <person name="Mu J."/>
            <person name="Lu Y."/>
            <person name="Fan D."/>
            <person name="Liu Y."/>
            <person name="Guan J."/>
            <person name="Zhang Y."/>
            <person name="Yu S."/>
            <person name="Liu X."/>
            <person name="Zhang Y."/>
            <person name="Hong G."/>
            <person name="Han B."/>
            <person name="Choisne N."/>
            <person name="Demange N."/>
            <person name="Orjeda G."/>
            <person name="Samain S."/>
            <person name="Cattolico L."/>
            <person name="Pelletier E."/>
            <person name="Couloux A."/>
            <person name="Segurens B."/>
            <person name="Wincker P."/>
            <person name="D'Hont A."/>
            <person name="Scarpelli C."/>
            <person name="Weissenbach J."/>
            <person name="Salanoubat M."/>
            <person name="Quetier F."/>
            <person name="Yu Y."/>
            <person name="Kim H.R."/>
            <person name="Rambo T."/>
            <person name="Currie J."/>
            <person name="Collura K."/>
            <person name="Luo M."/>
            <person name="Yang T."/>
            <person name="Ammiraju J.S.S."/>
            <person name="Engler F."/>
            <person name="Soderlund C."/>
            <person name="Wing R.A."/>
            <person name="Palmer L.E."/>
            <person name="de la Bastide M."/>
            <person name="Spiegel L."/>
            <person name="Nascimento L."/>
            <person name="Zutavern T."/>
            <person name="O'Shaughnessy A."/>
            <person name="Dike S."/>
            <person name="Dedhia N."/>
            <person name="Preston R."/>
            <person name="Balija V."/>
            <person name="McCombie W.R."/>
            <person name="Chow T."/>
            <person name="Chen H."/>
            <person name="Chung M."/>
            <person name="Chen C."/>
            <person name="Shaw J."/>
            <person name="Wu H."/>
            <person name="Hsiao K."/>
            <person name="Chao Y."/>
            <person name="Chu M."/>
            <person name="Cheng C."/>
            <person name="Hour A."/>
            <person name="Lee P."/>
            <person name="Lin S."/>
            <person name="Lin Y."/>
            <person name="Liou J."/>
            <person name="Liu S."/>
            <person name="Hsing Y."/>
            <person name="Raghuvanshi S."/>
            <person name="Mohanty A."/>
            <person name="Bharti A.K."/>
            <person name="Gaur A."/>
            <person name="Gupta V."/>
            <person name="Kumar D."/>
            <person name="Ravi V."/>
            <person name="Vij S."/>
            <person name="Kapur A."/>
            <person name="Khurana P."/>
            <person name="Khurana P."/>
            <person name="Khurana J.P."/>
            <person name="Tyagi A.K."/>
            <person name="Gaikwad K."/>
            <person name="Singh A."/>
            <person name="Dalal V."/>
            <person name="Srivastava S."/>
            <person name="Dixit A."/>
            <person name="Pal A.K."/>
            <person name="Ghazi I.A."/>
            <person name="Yadav M."/>
            <person name="Pandit A."/>
            <person name="Bhargava A."/>
            <person name="Sureshbabu K."/>
            <person name="Batra K."/>
            <person name="Sharma T.R."/>
            <person name="Mohapatra T."/>
            <person name="Singh N.K."/>
            <person name="Messing J."/>
            <person name="Nelson A.B."/>
            <person name="Fuks G."/>
            <person name="Kavchok S."/>
            <person name="Keizer G."/>
            <person name="Linton E."/>
            <person name="Llaca V."/>
            <person name="Song R."/>
            <person name="Tanyolac B."/>
            <person name="Young S."/>
            <person name="Ho-Il K."/>
            <person name="Hahn J.H."/>
            <person name="Sangsakoo G."/>
            <person name="Vanavichit A."/>
            <person name="de Mattos Luiz.A.T."/>
            <person name="Zimmer P.D."/>
            <person name="Malone G."/>
            <person name="Dellagostin O."/>
            <person name="de Oliveira A.C."/>
            <person name="Bevan M."/>
            <person name="Bancroft I."/>
            <person name="Minx P."/>
            <person name="Cordum H."/>
            <person name="Wilson R."/>
            <person name="Cheng Z."/>
            <person name="Jin W."/>
            <person name="Jiang J."/>
            <person name="Leong S.A."/>
            <person name="Iwama H."/>
            <person name="Gojobori T."/>
            <person name="Itoh T."/>
            <person name="Niimura Y."/>
            <person name="Fujii Y."/>
            <person name="Habara T."/>
            <person name="Sakai H."/>
            <person name="Sato Y."/>
            <person name="Wilson G."/>
            <person name="Kumar K."/>
            <person name="McCouch S."/>
            <person name="Juretic N."/>
            <person name="Hoen D."/>
            <person name="Wright S."/>
            <person name="Bruskiewich R."/>
            <person name="Bureau T."/>
            <person name="Miyao A."/>
            <person name="Hirochika H."/>
            <person name="Nishikawa T."/>
            <person name="Kadowaki K."/>
            <person name="Sugiura M."/>
            <person name="Burr B."/>
            <person name="Sasaki T."/>
        </authorList>
    </citation>
    <scope>NUCLEOTIDE SEQUENCE [LARGE SCALE GENOMIC DNA]</scope>
    <source>
        <strain evidence="3">cv. Nipponbare</strain>
    </source>
</reference>
<protein>
    <submittedName>
        <fullName evidence="2">Os01g0250300 protein</fullName>
    </submittedName>
</protein>
<keyword evidence="1" id="KW-0732">Signal</keyword>
<gene>
    <name evidence="2" type="ordered locus">Os01g0250300</name>
</gene>
<accession>Q0JP20</accession>
<feature type="signal peptide" evidence="1">
    <location>
        <begin position="1"/>
        <end position="16"/>
    </location>
</feature>
<evidence type="ECO:0000313" key="3">
    <source>
        <dbReference type="Proteomes" id="UP000000763"/>
    </source>
</evidence>
<organism evidence="2 3">
    <name type="scientific">Oryza sativa subsp. japonica</name>
    <name type="common">Rice</name>
    <dbReference type="NCBI Taxonomy" id="39947"/>
    <lineage>
        <taxon>Eukaryota</taxon>
        <taxon>Viridiplantae</taxon>
        <taxon>Streptophyta</taxon>
        <taxon>Embryophyta</taxon>
        <taxon>Tracheophyta</taxon>
        <taxon>Spermatophyta</taxon>
        <taxon>Magnoliopsida</taxon>
        <taxon>Liliopsida</taxon>
        <taxon>Poales</taxon>
        <taxon>Poaceae</taxon>
        <taxon>BOP clade</taxon>
        <taxon>Oryzoideae</taxon>
        <taxon>Oryzeae</taxon>
        <taxon>Oryzinae</taxon>
        <taxon>Oryza</taxon>
        <taxon>Oryza sativa</taxon>
    </lineage>
</organism>
<dbReference type="KEGG" id="dosa:Os01g0250300"/>
<reference evidence="3" key="2">
    <citation type="journal article" date="2008" name="Nucleic Acids Res.">
        <title>The rice annotation project database (RAP-DB): 2008 update.</title>
        <authorList>
            <consortium name="The rice annotation project (RAP)"/>
        </authorList>
    </citation>
    <scope>GENOME REANNOTATION</scope>
    <source>
        <strain evidence="3">cv. Nipponbare</strain>
    </source>
</reference>
<evidence type="ECO:0000313" key="2">
    <source>
        <dbReference type="EMBL" id="BAF04508.1"/>
    </source>
</evidence>
<dbReference type="Proteomes" id="UP000000763">
    <property type="component" value="Chromosome 1"/>
</dbReference>
<name>Q0JP20_ORYSJ</name>
<dbReference type="AlphaFoldDB" id="Q0JP20"/>
<evidence type="ECO:0000256" key="1">
    <source>
        <dbReference type="SAM" id="SignalP"/>
    </source>
</evidence>
<dbReference type="EMBL" id="AP008207">
    <property type="protein sequence ID" value="BAF04508.1"/>
    <property type="molecule type" value="Genomic_DNA"/>
</dbReference>
<sequence length="122" mass="13672">MAAVGVSFVSLLNAVAWHCRLPSVSYLWELDGNDALPSDESPSKTAKYGFAVHDYNLQTLLSYRQIAASAVDAALTASTHLARFRARYGPMDLSCECILRQCIALWSNFVKEDHFFYSTYRP</sequence>
<feature type="chain" id="PRO_5004174382" evidence="1">
    <location>
        <begin position="17"/>
        <end position="122"/>
    </location>
</feature>
<proteinExistence type="predicted"/>